<evidence type="ECO:0000256" key="1">
    <source>
        <dbReference type="SAM" id="MobiDB-lite"/>
    </source>
</evidence>
<protein>
    <submittedName>
        <fullName evidence="2">Uncharacterized protein</fullName>
    </submittedName>
</protein>
<reference evidence="2 3" key="1">
    <citation type="journal article" date="2018" name="Nat. Ecol. Evol.">
        <title>Pezizomycetes genomes reveal the molecular basis of ectomycorrhizal truffle lifestyle.</title>
        <authorList>
            <person name="Murat C."/>
            <person name="Payen T."/>
            <person name="Noel B."/>
            <person name="Kuo A."/>
            <person name="Morin E."/>
            <person name="Chen J."/>
            <person name="Kohler A."/>
            <person name="Krizsan K."/>
            <person name="Balestrini R."/>
            <person name="Da Silva C."/>
            <person name="Montanini B."/>
            <person name="Hainaut M."/>
            <person name="Levati E."/>
            <person name="Barry K.W."/>
            <person name="Belfiori B."/>
            <person name="Cichocki N."/>
            <person name="Clum A."/>
            <person name="Dockter R.B."/>
            <person name="Fauchery L."/>
            <person name="Guy J."/>
            <person name="Iotti M."/>
            <person name="Le Tacon F."/>
            <person name="Lindquist E.A."/>
            <person name="Lipzen A."/>
            <person name="Malagnac F."/>
            <person name="Mello A."/>
            <person name="Molinier V."/>
            <person name="Miyauchi S."/>
            <person name="Poulain J."/>
            <person name="Riccioni C."/>
            <person name="Rubini A."/>
            <person name="Sitrit Y."/>
            <person name="Splivallo R."/>
            <person name="Traeger S."/>
            <person name="Wang M."/>
            <person name="Zifcakova L."/>
            <person name="Wipf D."/>
            <person name="Zambonelli A."/>
            <person name="Paolocci F."/>
            <person name="Nowrousian M."/>
            <person name="Ottonello S."/>
            <person name="Baldrian P."/>
            <person name="Spatafora J.W."/>
            <person name="Henrissat B."/>
            <person name="Nagy L.G."/>
            <person name="Aury J.M."/>
            <person name="Wincker P."/>
            <person name="Grigoriev I.V."/>
            <person name="Bonfante P."/>
            <person name="Martin F.M."/>
        </authorList>
    </citation>
    <scope>NUCLEOTIDE SEQUENCE [LARGE SCALE GENOMIC DNA]</scope>
    <source>
        <strain evidence="2 3">ATCC MYA-4762</strain>
    </source>
</reference>
<dbReference type="InParanoid" id="A0A3N4M4F4"/>
<feature type="region of interest" description="Disordered" evidence="1">
    <location>
        <begin position="251"/>
        <end position="291"/>
    </location>
</feature>
<gene>
    <name evidence="2" type="ORF">L211DRAFT_844858</name>
</gene>
<feature type="region of interest" description="Disordered" evidence="1">
    <location>
        <begin position="396"/>
        <end position="419"/>
    </location>
</feature>
<keyword evidence="3" id="KW-1185">Reference proteome</keyword>
<feature type="compositionally biased region" description="Polar residues" evidence="1">
    <location>
        <begin position="140"/>
        <end position="152"/>
    </location>
</feature>
<dbReference type="AlphaFoldDB" id="A0A3N4M4F4"/>
<dbReference type="OrthoDB" id="5478244at2759"/>
<feature type="compositionally biased region" description="Basic and acidic residues" evidence="1">
    <location>
        <begin position="251"/>
        <end position="282"/>
    </location>
</feature>
<accession>A0A3N4M4F4</accession>
<evidence type="ECO:0000313" key="2">
    <source>
        <dbReference type="EMBL" id="RPB28779.1"/>
    </source>
</evidence>
<name>A0A3N4M4F4_9PEZI</name>
<sequence>MVLLMLGLLSKSTLRYGSRRWSITNIEDNQQRLLRDGSKTWAIGSKELKLKELDPDAKKMKVHVLQIIKKYTTAKRLELSTGFGDLESMTKLLEICRVFKILDTKLGERHANSISATMGIVGKGLRGADMLLDGKGGISSGSDTPASSTTQSRLEKRSGDLNSYSTVEVDDAMDNSVNKDEVEESDTFLWDQSLIRNSLQDSDSPLNKVSGVKKAAGTKDTLQGSQVTELTPRAPRKLGVSIMVRKGNKGRLDLKAAEKRTRAELNSDKKEEPDDDKAERQKKCTKRKKSGSTKLGLEDLIGAWGEDNKARMMMEKVQFVLTYRITLEDFFKKFKDGTSVPIAIGRTSMGNTPTAASTSTPAAASASTPASTFIPTSTLKFNTQAPQKVRRFAIIPPESNSEDNDNLVTEDEEELDLDL</sequence>
<dbReference type="EMBL" id="ML121528">
    <property type="protein sequence ID" value="RPB28779.1"/>
    <property type="molecule type" value="Genomic_DNA"/>
</dbReference>
<feature type="region of interest" description="Disordered" evidence="1">
    <location>
        <begin position="200"/>
        <end position="228"/>
    </location>
</feature>
<dbReference type="Proteomes" id="UP000267821">
    <property type="component" value="Unassembled WGS sequence"/>
</dbReference>
<proteinExistence type="predicted"/>
<feature type="compositionally biased region" description="Acidic residues" evidence="1">
    <location>
        <begin position="400"/>
        <end position="419"/>
    </location>
</feature>
<feature type="region of interest" description="Disordered" evidence="1">
    <location>
        <begin position="350"/>
        <end position="369"/>
    </location>
</feature>
<evidence type="ECO:0000313" key="3">
    <source>
        <dbReference type="Proteomes" id="UP000267821"/>
    </source>
</evidence>
<feature type="compositionally biased region" description="Low complexity" evidence="1">
    <location>
        <begin position="352"/>
        <end position="369"/>
    </location>
</feature>
<organism evidence="2 3">
    <name type="scientific">Terfezia boudieri ATCC MYA-4762</name>
    <dbReference type="NCBI Taxonomy" id="1051890"/>
    <lineage>
        <taxon>Eukaryota</taxon>
        <taxon>Fungi</taxon>
        <taxon>Dikarya</taxon>
        <taxon>Ascomycota</taxon>
        <taxon>Pezizomycotina</taxon>
        <taxon>Pezizomycetes</taxon>
        <taxon>Pezizales</taxon>
        <taxon>Pezizaceae</taxon>
        <taxon>Terfezia</taxon>
    </lineage>
</organism>
<feature type="region of interest" description="Disordered" evidence="1">
    <location>
        <begin position="136"/>
        <end position="169"/>
    </location>
</feature>